<proteinExistence type="inferred from homology"/>
<evidence type="ECO:0000256" key="2">
    <source>
        <dbReference type="ARBA" id="ARBA00022598"/>
    </source>
</evidence>
<evidence type="ECO:0000256" key="7">
    <source>
        <dbReference type="HAMAP-Rule" id="MF_00027"/>
    </source>
</evidence>
<evidence type="ECO:0000256" key="6">
    <source>
        <dbReference type="ARBA" id="ARBA00022962"/>
    </source>
</evidence>
<evidence type="ECO:0000256" key="4">
    <source>
        <dbReference type="ARBA" id="ARBA00022840"/>
    </source>
</evidence>
<dbReference type="GO" id="GO:0009236">
    <property type="term" value="P:cobalamin biosynthetic process"/>
    <property type="evidence" value="ECO:0007669"/>
    <property type="project" value="UniProtKB-UniRule"/>
</dbReference>
<evidence type="ECO:0000256" key="1">
    <source>
        <dbReference type="ARBA" id="ARBA00001946"/>
    </source>
</evidence>
<dbReference type="CDD" id="cd03130">
    <property type="entry name" value="GATase1_CobB"/>
    <property type="match status" value="1"/>
</dbReference>
<keyword evidence="11" id="KW-1185">Reference proteome</keyword>
<feature type="site" description="Increases nucleophilicity of active site Cys" evidence="7">
    <location>
        <position position="427"/>
    </location>
</feature>
<keyword evidence="2 7" id="KW-0436">Ligase</keyword>
<evidence type="ECO:0000259" key="8">
    <source>
        <dbReference type="Pfam" id="PF01656"/>
    </source>
</evidence>
<keyword evidence="3 7" id="KW-0547">Nucleotide-binding</keyword>
<sequence length="458" mass="49253">MAGTHSGVGKTTLTLGLLAALRLRGLNVQPYKVGPDYIDTGLHKVAAGMVSHNLDSWMGSPEAIQSLFQKHSATSELSLIEGVMGLYDGARGQGEVGSTAQVAKILRTPVVLVFSAKGLARSAAALVAGYRHFDPNVNLVGVIANGVGSQRHVDFIQEVIEGELGLPLLGALKEDKGISMPARQLGLLPAEENKDLQQALIKLAAKVEDEINIDRLISLAQGAGDFPLVYPENPSVFKTKVTLGVARDKAFNFYYQDSLDYLKELGAEIHWFSPLEDSHLPANIKGIYLGGGFPEEFLPTLAANKALLADIKQAAAYGMPIYAECGGLMYLCKEIHSQSREVFPGAGLVPAKAIMGKKLAGLGYVKAKLLRKSILGDAGLELRGHEFHWSSISELQDGQAFTLTGGRGQDNRPDGYIDGNILATYVHLHFRYNPRAAENFLTACAQYQGPGENNGQFK</sequence>
<dbReference type="InterPro" id="IPR029062">
    <property type="entry name" value="Class_I_gatase-like"/>
</dbReference>
<comment type="similarity">
    <text evidence="7">Belongs to the CobB/CbiA family.</text>
</comment>
<evidence type="ECO:0000313" key="11">
    <source>
        <dbReference type="Proteomes" id="UP001172911"/>
    </source>
</evidence>
<dbReference type="InterPro" id="IPR011698">
    <property type="entry name" value="GATase_3"/>
</dbReference>
<keyword evidence="7" id="KW-0169">Cobalamin biosynthesis</keyword>
<comment type="cofactor">
    <cofactor evidence="1 7">
        <name>Mg(2+)</name>
        <dbReference type="ChEBI" id="CHEBI:18420"/>
    </cofactor>
</comment>
<comment type="catalytic activity">
    <reaction evidence="7">
        <text>cob(II)yrinate + 2 L-glutamine + 2 ATP + 2 H2O = cob(II)yrinate a,c diamide + 2 L-glutamate + 2 ADP + 2 phosphate + 2 H(+)</text>
        <dbReference type="Rhea" id="RHEA:26289"/>
        <dbReference type="ChEBI" id="CHEBI:15377"/>
        <dbReference type="ChEBI" id="CHEBI:15378"/>
        <dbReference type="ChEBI" id="CHEBI:29985"/>
        <dbReference type="ChEBI" id="CHEBI:30616"/>
        <dbReference type="ChEBI" id="CHEBI:43474"/>
        <dbReference type="ChEBI" id="CHEBI:58359"/>
        <dbReference type="ChEBI" id="CHEBI:58537"/>
        <dbReference type="ChEBI" id="CHEBI:58894"/>
        <dbReference type="ChEBI" id="CHEBI:456216"/>
        <dbReference type="EC" id="6.3.5.11"/>
    </reaction>
</comment>
<dbReference type="PANTHER" id="PTHR43873:SF1">
    <property type="entry name" value="COBYRINATE A,C-DIAMIDE SYNTHASE"/>
    <property type="match status" value="1"/>
</dbReference>
<dbReference type="SUPFAM" id="SSF52540">
    <property type="entry name" value="P-loop containing nucleoside triphosphate hydrolases"/>
    <property type="match status" value="1"/>
</dbReference>
<comment type="function">
    <text evidence="7">Catalyzes the ATP-dependent amidation of the two carboxylate groups at positions a and c of cobyrinate, using either L-glutamine or ammonia as the nitrogen source.</text>
</comment>
<dbReference type="EC" id="6.3.5.11" evidence="7"/>
<evidence type="ECO:0000256" key="5">
    <source>
        <dbReference type="ARBA" id="ARBA00022842"/>
    </source>
</evidence>
<keyword evidence="6 7" id="KW-0315">Glutamine amidotransferase</keyword>
<organism evidence="10 11">
    <name type="scientific">Desulforamulus aquiferis</name>
    <dbReference type="NCBI Taxonomy" id="1397668"/>
    <lineage>
        <taxon>Bacteria</taxon>
        <taxon>Bacillati</taxon>
        <taxon>Bacillota</taxon>
        <taxon>Clostridia</taxon>
        <taxon>Eubacteriales</taxon>
        <taxon>Peptococcaceae</taxon>
        <taxon>Desulforamulus</taxon>
    </lineage>
</organism>
<feature type="active site" description="Nucleophile" evidence="7">
    <location>
        <position position="325"/>
    </location>
</feature>
<reference evidence="10" key="1">
    <citation type="journal article" date="2023" name="J. Hazard. Mater.">
        <title>Anaerobic biodegradation of pyrene and benzo[a]pyrene by a new sulfate-reducing Desulforamulus aquiferis strain DSA.</title>
        <authorList>
            <person name="Zhang Z."/>
            <person name="Sun J."/>
            <person name="Gong X."/>
            <person name="Wang C."/>
            <person name="Wang H."/>
        </authorList>
    </citation>
    <scope>NUCLEOTIDE SEQUENCE</scope>
    <source>
        <strain evidence="10">DSA</strain>
    </source>
</reference>
<feature type="domain" description="CobB/CobQ-like glutamine amidotransferase" evidence="9">
    <location>
        <begin position="243"/>
        <end position="431"/>
    </location>
</feature>
<evidence type="ECO:0000259" key="9">
    <source>
        <dbReference type="Pfam" id="PF07685"/>
    </source>
</evidence>
<dbReference type="PANTHER" id="PTHR43873">
    <property type="entry name" value="COBYRINATE A,C-DIAMIDE SYNTHASE"/>
    <property type="match status" value="1"/>
</dbReference>
<dbReference type="EMBL" id="JARPTC010000004">
    <property type="protein sequence ID" value="MDO7786360.1"/>
    <property type="molecule type" value="Genomic_DNA"/>
</dbReference>
<dbReference type="Gene3D" id="3.40.50.300">
    <property type="entry name" value="P-loop containing nucleotide triphosphate hydrolases"/>
    <property type="match status" value="2"/>
</dbReference>
<dbReference type="InterPro" id="IPR002586">
    <property type="entry name" value="CobQ/CobB/MinD/ParA_Nub-bd_dom"/>
</dbReference>
<dbReference type="Pfam" id="PF01656">
    <property type="entry name" value="CbiA"/>
    <property type="match status" value="1"/>
</dbReference>
<dbReference type="NCBIfam" id="TIGR00379">
    <property type="entry name" value="cobB"/>
    <property type="match status" value="1"/>
</dbReference>
<dbReference type="HAMAP" id="MF_00027">
    <property type="entry name" value="CobB_CbiA"/>
    <property type="match status" value="1"/>
</dbReference>
<dbReference type="GO" id="GO:0042242">
    <property type="term" value="F:cobyrinic acid a,c-diamide synthase activity"/>
    <property type="evidence" value="ECO:0007669"/>
    <property type="project" value="UniProtKB-UniRule"/>
</dbReference>
<dbReference type="AlphaFoldDB" id="A0AAW7ZC44"/>
<comment type="domain">
    <text evidence="7">Comprises of two domains. The C-terminal domain contains the binding site for glutamine and catalyzes the hydrolysis of this substrate to glutamate and ammonia. The N-terminal domain is anticipated to bind ATP and cobyrinate and catalyzes the ultimate synthesis of the diamide product. The ammonia produced via the glutaminase domain is probably translocated to the adjacent domain via a molecular tunnel, where it reacts with an activated intermediate.</text>
</comment>
<protein>
    <recommendedName>
        <fullName evidence="7">Cobyrinate a,c-diamide synthase</fullName>
        <ecNumber evidence="7">6.3.5.11</ecNumber>
    </recommendedName>
    <alternativeName>
        <fullName evidence="7">Cobyrinic acid a,c-diamide synthetase</fullName>
    </alternativeName>
</protein>
<accession>A0AAW7ZC44</accession>
<dbReference type="InterPro" id="IPR027417">
    <property type="entry name" value="P-loop_NTPase"/>
</dbReference>
<dbReference type="Pfam" id="PF07685">
    <property type="entry name" value="GATase_3"/>
    <property type="match status" value="1"/>
</dbReference>
<keyword evidence="5 7" id="KW-0460">Magnesium</keyword>
<dbReference type="InterPro" id="IPR004484">
    <property type="entry name" value="CbiA/CobB_synth"/>
</dbReference>
<dbReference type="SUPFAM" id="SSF52317">
    <property type="entry name" value="Class I glutamine amidotransferase-like"/>
    <property type="match status" value="1"/>
</dbReference>
<dbReference type="NCBIfam" id="NF002204">
    <property type="entry name" value="PRK01077.1"/>
    <property type="match status" value="1"/>
</dbReference>
<evidence type="ECO:0000313" key="10">
    <source>
        <dbReference type="EMBL" id="MDO7786360.1"/>
    </source>
</evidence>
<feature type="domain" description="CobQ/CobB/MinD/ParA nucleotide binding" evidence="8">
    <location>
        <begin position="2"/>
        <end position="183"/>
    </location>
</feature>
<gene>
    <name evidence="7" type="primary">cbiA</name>
    <name evidence="10" type="ORF">P6N53_03895</name>
</gene>
<comment type="pathway">
    <text evidence="7">Cofactor biosynthesis; adenosylcobalamin biosynthesis; cob(II)yrinate a,c-diamide from sirohydrochlorin (anaerobic route): step 10/10.</text>
</comment>
<reference evidence="10" key="2">
    <citation type="submission" date="2023-03" db="EMBL/GenBank/DDBJ databases">
        <authorList>
            <person name="Zhang Z."/>
        </authorList>
    </citation>
    <scope>NUCLEOTIDE SEQUENCE</scope>
    <source>
        <strain evidence="10">DSA</strain>
    </source>
</reference>
<dbReference type="Proteomes" id="UP001172911">
    <property type="component" value="Unassembled WGS sequence"/>
</dbReference>
<comment type="miscellaneous">
    <text evidence="7">The a and c carboxylates of cobyrinate are activated for nucleophilic attack via formation of a phosphorylated intermediate by ATP. CbiA catalyzes first the amidation of the c-carboxylate, and then that of the a-carboxylate.</text>
</comment>
<dbReference type="PROSITE" id="PS51274">
    <property type="entry name" value="GATASE_COBBQ"/>
    <property type="match status" value="1"/>
</dbReference>
<name>A0AAW7ZC44_9FIRM</name>
<evidence type="ECO:0000256" key="3">
    <source>
        <dbReference type="ARBA" id="ARBA00022741"/>
    </source>
</evidence>
<comment type="caution">
    <text evidence="10">The sequence shown here is derived from an EMBL/GenBank/DDBJ whole genome shotgun (WGS) entry which is preliminary data.</text>
</comment>
<keyword evidence="4 7" id="KW-0067">ATP-binding</keyword>
<dbReference type="GO" id="GO:0005524">
    <property type="term" value="F:ATP binding"/>
    <property type="evidence" value="ECO:0007669"/>
    <property type="project" value="UniProtKB-UniRule"/>
</dbReference>
<dbReference type="Gene3D" id="3.40.50.880">
    <property type="match status" value="1"/>
</dbReference>